<dbReference type="HOGENOM" id="CLU_712975_0_0_7"/>
<dbReference type="KEGG" id="hoh:Hoch_5212"/>
<evidence type="ECO:0000313" key="2">
    <source>
        <dbReference type="Proteomes" id="UP000001880"/>
    </source>
</evidence>
<organism evidence="1 2">
    <name type="scientific">Haliangium ochraceum (strain DSM 14365 / JCM 11303 / SMP-2)</name>
    <dbReference type="NCBI Taxonomy" id="502025"/>
    <lineage>
        <taxon>Bacteria</taxon>
        <taxon>Pseudomonadati</taxon>
        <taxon>Myxococcota</taxon>
        <taxon>Polyangia</taxon>
        <taxon>Haliangiales</taxon>
        <taxon>Kofleriaceae</taxon>
        <taxon>Haliangium</taxon>
    </lineage>
</organism>
<protein>
    <submittedName>
        <fullName evidence="1">Uncharacterized protein</fullName>
    </submittedName>
</protein>
<dbReference type="EMBL" id="CP001804">
    <property type="protein sequence ID" value="ACY17698.1"/>
    <property type="molecule type" value="Genomic_DNA"/>
</dbReference>
<dbReference type="Proteomes" id="UP000001880">
    <property type="component" value="Chromosome"/>
</dbReference>
<dbReference type="AlphaFoldDB" id="D0LWP8"/>
<keyword evidence="2" id="KW-1185">Reference proteome</keyword>
<dbReference type="STRING" id="502025.Hoch_5212"/>
<dbReference type="RefSeq" id="WP_012830290.1">
    <property type="nucleotide sequence ID" value="NC_013440.1"/>
</dbReference>
<gene>
    <name evidence="1" type="ordered locus">Hoch_5212</name>
</gene>
<dbReference type="eggNOG" id="ENOG502Z917">
    <property type="taxonomic scope" value="Bacteria"/>
</dbReference>
<name>D0LWP8_HALO1</name>
<accession>D0LWP8</accession>
<reference evidence="1 2" key="1">
    <citation type="journal article" date="2010" name="Stand. Genomic Sci.">
        <title>Complete genome sequence of Haliangium ochraceum type strain (SMP-2).</title>
        <authorList>
            <consortium name="US DOE Joint Genome Institute (JGI-PGF)"/>
            <person name="Ivanova N."/>
            <person name="Daum C."/>
            <person name="Lang E."/>
            <person name="Abt B."/>
            <person name="Kopitz M."/>
            <person name="Saunders E."/>
            <person name="Lapidus A."/>
            <person name="Lucas S."/>
            <person name="Glavina Del Rio T."/>
            <person name="Nolan M."/>
            <person name="Tice H."/>
            <person name="Copeland A."/>
            <person name="Cheng J.F."/>
            <person name="Chen F."/>
            <person name="Bruce D."/>
            <person name="Goodwin L."/>
            <person name="Pitluck S."/>
            <person name="Mavromatis K."/>
            <person name="Pati A."/>
            <person name="Mikhailova N."/>
            <person name="Chen A."/>
            <person name="Palaniappan K."/>
            <person name="Land M."/>
            <person name="Hauser L."/>
            <person name="Chang Y.J."/>
            <person name="Jeffries C.D."/>
            <person name="Detter J.C."/>
            <person name="Brettin T."/>
            <person name="Rohde M."/>
            <person name="Goker M."/>
            <person name="Bristow J."/>
            <person name="Markowitz V."/>
            <person name="Eisen J.A."/>
            <person name="Hugenholtz P."/>
            <person name="Kyrpides N.C."/>
            <person name="Klenk H.P."/>
        </authorList>
    </citation>
    <scope>NUCLEOTIDE SEQUENCE [LARGE SCALE GENOMIC DNA]</scope>
    <source>
        <strain evidence="2">DSM 14365 / CIP 107738 / JCM 11303 / AJ 13395 / SMP-2</strain>
    </source>
</reference>
<sequence length="386" mass="43905">MNPYQTSLRMLERLRSKNLHTWLGGYARHLARQPVQRISQLANGTRPAKGPRHLLFAMTDHYEPKWGKAAVDVGEARVAAWSQGYPAVADDFRDADGKRPQHSFFFPGEEYEPQYLEALADLVRGGYGEVEYHLHHDGDTAETLREQILGHLELLGKHGHLSRDPDGTKRYAFIHGNWSLANGREDGRWCGVDDELPVLWETGCYADMTFPSAPDQCQPNIVNQIYWPTGDLKARRSYEHGERAQVGVRRHDRLLLMQGPLALAKRPDAMSVRIESSAIDYTDPPSAARVRTWVGQNIHVQGRPEWVFVKIHTHGAPERNAAVLLGEDGRELHRCLTEEYNDGERWILHYVSAREMYNIAIAAMDGHHGDPNDYRDYDMPPPPVRG</sequence>
<evidence type="ECO:0000313" key="1">
    <source>
        <dbReference type="EMBL" id="ACY17698.1"/>
    </source>
</evidence>
<proteinExistence type="predicted"/>